<proteinExistence type="inferred from homology"/>
<sequence>MGSVLSANRPGGSGALPGVTLPPVRATSPATPAPAISSHSRDRVWDLSPNLHCSIVGTCLTTGELRQLLAKLGNADAKTATAHPVHYRGVTAAGRNDVAGKLLNKLLDRKHATAIKRFGRARSQAEVAALWREAMDGGDIPGGYWATISHPLTGEELVREAFSDVHMLSHLVGSASRLDIARLRQLESQLGERDETIARQQARLRRAAAELAERAERIAGLEAGRATLPHTATTTREPDASDALMRKLQLAEERVADALAHLRDREDRLRGSEERCGELERENEALRGEIAACERLAAPHIDDVAPVDLGGSRVLYVGGRPGHVDRLRDLTERSGGNFFTHDGGVEASAKLLPGLIAQADVVLFPVDCVSHAAAERVKRHCREADKPFVPLRSASVATFAAALQHLAT</sequence>
<evidence type="ECO:0000256" key="1">
    <source>
        <dbReference type="ARBA" id="ARBA00007189"/>
    </source>
</evidence>
<comment type="similarity">
    <text evidence="1">Belongs to the UPF0751 family.</text>
</comment>
<feature type="compositionally biased region" description="Low complexity" evidence="3">
    <location>
        <begin position="22"/>
        <end position="38"/>
    </location>
</feature>
<keyword evidence="2" id="KW-0175">Coiled coil</keyword>
<dbReference type="EMBL" id="VZDO01000011">
    <property type="protein sequence ID" value="KAB0679089.1"/>
    <property type="molecule type" value="Genomic_DNA"/>
</dbReference>
<organism evidence="4 5">
    <name type="scientific">Plantimonas leprariae</name>
    <dbReference type="NCBI Taxonomy" id="2615207"/>
    <lineage>
        <taxon>Bacteria</taxon>
        <taxon>Pseudomonadati</taxon>
        <taxon>Pseudomonadota</taxon>
        <taxon>Alphaproteobacteria</taxon>
        <taxon>Hyphomicrobiales</taxon>
        <taxon>Aurantimonadaceae</taxon>
        <taxon>Plantimonas</taxon>
    </lineage>
</organism>
<evidence type="ECO:0000313" key="5">
    <source>
        <dbReference type="Proteomes" id="UP000432089"/>
    </source>
</evidence>
<dbReference type="Proteomes" id="UP000432089">
    <property type="component" value="Unassembled WGS sequence"/>
</dbReference>
<feature type="coiled-coil region" evidence="2">
    <location>
        <begin position="183"/>
        <end position="217"/>
    </location>
</feature>
<protein>
    <submittedName>
        <fullName evidence="4">DUF2325 domain-containing protein</fullName>
    </submittedName>
</protein>
<accession>A0A7V7PN81</accession>
<feature type="coiled-coil region" evidence="2">
    <location>
        <begin position="248"/>
        <end position="296"/>
    </location>
</feature>
<dbReference type="Pfam" id="PF10087">
    <property type="entry name" value="DUF2325"/>
    <property type="match status" value="1"/>
</dbReference>
<dbReference type="AlphaFoldDB" id="A0A7V7PN81"/>
<gene>
    <name evidence="4" type="ORF">F6X38_14465</name>
</gene>
<evidence type="ECO:0000313" key="4">
    <source>
        <dbReference type="EMBL" id="KAB0679089.1"/>
    </source>
</evidence>
<name>A0A7V7PN81_9HYPH</name>
<evidence type="ECO:0000256" key="3">
    <source>
        <dbReference type="SAM" id="MobiDB-lite"/>
    </source>
</evidence>
<dbReference type="InterPro" id="IPR016772">
    <property type="entry name" value="UCP020408"/>
</dbReference>
<evidence type="ECO:0000256" key="2">
    <source>
        <dbReference type="SAM" id="Coils"/>
    </source>
</evidence>
<keyword evidence="5" id="KW-1185">Reference proteome</keyword>
<reference evidence="4 5" key="1">
    <citation type="submission" date="2019-09" db="EMBL/GenBank/DDBJ databases">
        <title>YIM 132180 draft genome.</title>
        <authorList>
            <person name="Zhang K."/>
        </authorList>
    </citation>
    <scope>NUCLEOTIDE SEQUENCE [LARGE SCALE GENOMIC DNA]</scope>
    <source>
        <strain evidence="4 5">YIM 132180</strain>
    </source>
</reference>
<comment type="caution">
    <text evidence="4">The sequence shown here is derived from an EMBL/GenBank/DDBJ whole genome shotgun (WGS) entry which is preliminary data.</text>
</comment>
<feature type="region of interest" description="Disordered" evidence="3">
    <location>
        <begin position="1"/>
        <end position="39"/>
    </location>
</feature>